<dbReference type="Proteomes" id="UP000029518">
    <property type="component" value="Chromosome"/>
</dbReference>
<name>A0A089MQH2_PAEBO</name>
<dbReference type="HOGENOM" id="CLU_030006_3_5_9"/>
<feature type="domain" description="GP-PDE" evidence="1">
    <location>
        <begin position="4"/>
        <end position="242"/>
    </location>
</feature>
<evidence type="ECO:0000313" key="3">
    <source>
        <dbReference type="Proteomes" id="UP000029518"/>
    </source>
</evidence>
<keyword evidence="3" id="KW-1185">Reference proteome</keyword>
<gene>
    <name evidence="2" type="ORF">PBOR_18720</name>
</gene>
<sequence length="244" mass="27730">MKQTQILAHRGASAYAPENTMAAFGLALDMGAHGIELDVQLTRDGKLVVIHDLSIDRTSDGTGLVGELTLEELRQYDFSYAFAGKYGTDGSRLPELGEVMEFAMNHGLYINIETKDYSRPYGEVNMRTAELVCRYGYTENTLISSINHNAVARLKRDYPDLRTAIAFMESFYRLEEYAANCRADVLHPYYQGVDEDFMELANRSRFEVNPWTVDDEAEMIRLRNLGVTRIMTNKPDLARECLKN</sequence>
<dbReference type="EMBL" id="CP009285">
    <property type="protein sequence ID" value="AIQ58744.1"/>
    <property type="molecule type" value="Genomic_DNA"/>
</dbReference>
<dbReference type="GO" id="GO:0006629">
    <property type="term" value="P:lipid metabolic process"/>
    <property type="evidence" value="ECO:0007669"/>
    <property type="project" value="InterPro"/>
</dbReference>
<dbReference type="PROSITE" id="PS51704">
    <property type="entry name" value="GP_PDE"/>
    <property type="match status" value="1"/>
</dbReference>
<dbReference type="InterPro" id="IPR017946">
    <property type="entry name" value="PLC-like_Pdiesterase_TIM-brl"/>
</dbReference>
<dbReference type="InterPro" id="IPR030395">
    <property type="entry name" value="GP_PDE_dom"/>
</dbReference>
<evidence type="ECO:0000313" key="2">
    <source>
        <dbReference type="EMBL" id="AIQ58744.1"/>
    </source>
</evidence>
<dbReference type="Pfam" id="PF03009">
    <property type="entry name" value="GDPD"/>
    <property type="match status" value="1"/>
</dbReference>
<organism evidence="2 3">
    <name type="scientific">Paenibacillus borealis</name>
    <dbReference type="NCBI Taxonomy" id="160799"/>
    <lineage>
        <taxon>Bacteria</taxon>
        <taxon>Bacillati</taxon>
        <taxon>Bacillota</taxon>
        <taxon>Bacilli</taxon>
        <taxon>Bacillales</taxon>
        <taxon>Paenibacillaceae</taxon>
        <taxon>Paenibacillus</taxon>
    </lineage>
</organism>
<accession>A0A089MQH2</accession>
<dbReference type="PANTHER" id="PTHR46211">
    <property type="entry name" value="GLYCEROPHOSPHORYL DIESTER PHOSPHODIESTERASE"/>
    <property type="match status" value="1"/>
</dbReference>
<proteinExistence type="predicted"/>
<dbReference type="RefSeq" id="WP_042213964.1">
    <property type="nucleotide sequence ID" value="NZ_CP009285.1"/>
</dbReference>
<dbReference type="PANTHER" id="PTHR46211:SF1">
    <property type="entry name" value="GLYCEROPHOSPHODIESTER PHOSPHODIESTERASE, CYTOPLASMIC"/>
    <property type="match status" value="1"/>
</dbReference>
<reference evidence="2" key="1">
    <citation type="submission" date="2014-08" db="EMBL/GenBank/DDBJ databases">
        <title>Comparative genomics of the Paenibacillus odorifer group.</title>
        <authorList>
            <person name="den Bakker H.C."/>
            <person name="Tsai Y.-C.Y.-C."/>
            <person name="Martin N."/>
            <person name="Korlach J."/>
            <person name="Wiedmann M."/>
        </authorList>
    </citation>
    <scope>NUCLEOTIDE SEQUENCE [LARGE SCALE GENOMIC DNA]</scope>
    <source>
        <strain evidence="2">DSM 13188</strain>
    </source>
</reference>
<protein>
    <recommendedName>
        <fullName evidence="1">GP-PDE domain-containing protein</fullName>
    </recommendedName>
</protein>
<dbReference type="AlphaFoldDB" id="A0A089MQH2"/>
<dbReference type="SUPFAM" id="SSF51695">
    <property type="entry name" value="PLC-like phosphodiesterases"/>
    <property type="match status" value="1"/>
</dbReference>
<dbReference type="OrthoDB" id="384721at2"/>
<dbReference type="GO" id="GO:0008081">
    <property type="term" value="F:phosphoric diester hydrolase activity"/>
    <property type="evidence" value="ECO:0007669"/>
    <property type="project" value="InterPro"/>
</dbReference>
<dbReference type="Gene3D" id="3.20.20.190">
    <property type="entry name" value="Phosphatidylinositol (PI) phosphodiesterase"/>
    <property type="match status" value="1"/>
</dbReference>
<evidence type="ECO:0000259" key="1">
    <source>
        <dbReference type="PROSITE" id="PS51704"/>
    </source>
</evidence>
<dbReference type="KEGG" id="pbd:PBOR_18720"/>